<dbReference type="SMART" id="SM00218">
    <property type="entry name" value="ZU5"/>
    <property type="match status" value="1"/>
</dbReference>
<keyword evidence="4 6" id="KW-1133">Transmembrane helix</keyword>
<name>A0A444V2B4_ACIRT</name>
<evidence type="ECO:0000313" key="10">
    <source>
        <dbReference type="Proteomes" id="UP000289886"/>
    </source>
</evidence>
<evidence type="ECO:0000256" key="3">
    <source>
        <dbReference type="ARBA" id="ARBA00022692"/>
    </source>
</evidence>
<dbReference type="InterPro" id="IPR000488">
    <property type="entry name" value="Death_dom"/>
</dbReference>
<dbReference type="Pfam" id="PF17217">
    <property type="entry name" value="UPA"/>
    <property type="match status" value="1"/>
</dbReference>
<evidence type="ECO:0000256" key="5">
    <source>
        <dbReference type="ARBA" id="ARBA00023136"/>
    </source>
</evidence>
<dbReference type="InterPro" id="IPR011029">
    <property type="entry name" value="DEATH-like_dom_sf"/>
</dbReference>
<dbReference type="PANTHER" id="PTHR12582:SF41">
    <property type="entry name" value="UNC5C-LIKE PROTEIN"/>
    <property type="match status" value="1"/>
</dbReference>
<evidence type="ECO:0000256" key="6">
    <source>
        <dbReference type="RuleBase" id="RU367033"/>
    </source>
</evidence>
<dbReference type="AlphaFoldDB" id="A0A444V2B4"/>
<comment type="similarity">
    <text evidence="2 6">Belongs to the unc-5 family.</text>
</comment>
<evidence type="ECO:0000259" key="7">
    <source>
        <dbReference type="PROSITE" id="PS50017"/>
    </source>
</evidence>
<dbReference type="PANTHER" id="PTHR12582">
    <property type="entry name" value="NETRIN RECEPTOR UNC5"/>
    <property type="match status" value="1"/>
</dbReference>
<evidence type="ECO:0000256" key="1">
    <source>
        <dbReference type="ARBA" id="ARBA00004167"/>
    </source>
</evidence>
<gene>
    <name evidence="9" type="ORF">EOD39_17932</name>
</gene>
<dbReference type="InterPro" id="IPR037936">
    <property type="entry name" value="UNC5A-D"/>
</dbReference>
<comment type="subcellular location">
    <subcellularLocation>
        <location evidence="6">Cell membrane</location>
        <topology evidence="6">Single-pass type I membrane protein</topology>
    </subcellularLocation>
    <subcellularLocation>
        <location evidence="1">Membrane</location>
        <topology evidence="1">Single-pass membrane protein</topology>
    </subcellularLocation>
</comment>
<dbReference type="PROSITE" id="PS50017">
    <property type="entry name" value="DEATH_DOMAIN"/>
    <property type="match status" value="1"/>
</dbReference>
<comment type="function">
    <text evidence="6">Receptor for netrin required for axon guidance. Mediates axon repulsion of neuronal growth cones in the developing nervous system upon ligand binding.</text>
</comment>
<protein>
    <recommendedName>
        <fullName evidence="6">Netrin receptor UNC5</fullName>
    </recommendedName>
</protein>
<sequence>MMTVSAAPELSDGGLVVAILAHAFSVTLVLLLMKCLHSRCPQLRGCHGSQEEDEEGQADPGSLVLDTLSHEPCPKTACQEVEQFYRELHTPTGGRVLVKTLLQKLLVFMTKEVDHRGGCLMLSDMGISLEIPAGAVSLGRTERVSLVLVWDLSDSPSLQCSQALLSPVVYCGPHGTSFLQPCLLSFKHCGGNASQVRVYASDTALLPSKRWGEVGAQTKTCITRDECQVALTHFSLYTAVLEARDSTEAHKWLQLAMFASPLAAEQTHQQIRVYFLNNTPCALQWARCNEQPFLGQLCGPVQIFDFTSASSDMLLVLKYLSEGWENVDESASQSVPFLHIWHGRCPFRSFCFKRKQADCTQDSSEITVTMHTYQQGQQGKYFEILRFHLSETGCHVESIAPKPYCNRIPRELFNQLQMLLEPSTVSGNDWTKLASRLGLCGMKIRFMSCQQSPAAAALEIYEEQNGSLQGLHDIMMAMERLDCAACIEGYLGQPPSPSPVGKKASMELESDSGLIDCGSLEKQGVLQGDDGKLTLHAYDNAAMERVEEAA</sequence>
<keyword evidence="10" id="KW-1185">Reference proteome</keyword>
<dbReference type="InterPro" id="IPR033772">
    <property type="entry name" value="UPA"/>
</dbReference>
<dbReference type="Gene3D" id="2.60.220.30">
    <property type="match status" value="1"/>
</dbReference>
<proteinExistence type="inferred from homology"/>
<dbReference type="Gene3D" id="1.10.533.10">
    <property type="entry name" value="Death Domain, Fas"/>
    <property type="match status" value="1"/>
</dbReference>
<evidence type="ECO:0000256" key="2">
    <source>
        <dbReference type="ARBA" id="ARBA00009844"/>
    </source>
</evidence>
<organism evidence="9 10">
    <name type="scientific">Acipenser ruthenus</name>
    <name type="common">Sterlet sturgeon</name>
    <dbReference type="NCBI Taxonomy" id="7906"/>
    <lineage>
        <taxon>Eukaryota</taxon>
        <taxon>Metazoa</taxon>
        <taxon>Chordata</taxon>
        <taxon>Craniata</taxon>
        <taxon>Vertebrata</taxon>
        <taxon>Euteleostomi</taxon>
        <taxon>Actinopterygii</taxon>
        <taxon>Chondrostei</taxon>
        <taxon>Acipenseriformes</taxon>
        <taxon>Acipenseridae</taxon>
        <taxon>Acipenser</taxon>
    </lineage>
</organism>
<accession>A0A444V2B4</accession>
<dbReference type="Pfam" id="PF00531">
    <property type="entry name" value="Death"/>
    <property type="match status" value="1"/>
</dbReference>
<evidence type="ECO:0000259" key="8">
    <source>
        <dbReference type="PROSITE" id="PS51145"/>
    </source>
</evidence>
<dbReference type="EMBL" id="SCEB01003324">
    <property type="protein sequence ID" value="RXM94498.1"/>
    <property type="molecule type" value="Genomic_DNA"/>
</dbReference>
<evidence type="ECO:0000313" key="9">
    <source>
        <dbReference type="EMBL" id="RXM94498.1"/>
    </source>
</evidence>
<dbReference type="SUPFAM" id="SSF47986">
    <property type="entry name" value="DEATH domain"/>
    <property type="match status" value="1"/>
</dbReference>
<feature type="domain" description="Death" evidence="7">
    <location>
        <begin position="427"/>
        <end position="488"/>
    </location>
</feature>
<keyword evidence="5 6" id="KW-0472">Membrane</keyword>
<evidence type="ECO:0000256" key="4">
    <source>
        <dbReference type="ARBA" id="ARBA00022989"/>
    </source>
</evidence>
<feature type="transmembrane region" description="Helical" evidence="6">
    <location>
        <begin position="12"/>
        <end position="33"/>
    </location>
</feature>
<reference evidence="9 10" key="1">
    <citation type="submission" date="2019-01" db="EMBL/GenBank/DDBJ databases">
        <title>Draft Genome and Complete Hox-Cluster Characterization of the Sterlet Sturgeon (Acipenser ruthenus).</title>
        <authorList>
            <person name="Wei Q."/>
        </authorList>
    </citation>
    <scope>NUCLEOTIDE SEQUENCE [LARGE SCALE GENOMIC DNA]</scope>
    <source>
        <strain evidence="9">WHYD16114868_AA</strain>
        <tissue evidence="9">Blood</tissue>
    </source>
</reference>
<feature type="domain" description="ZU5" evidence="8">
    <location>
        <begin position="107"/>
        <end position="243"/>
    </location>
</feature>
<dbReference type="GO" id="GO:0005886">
    <property type="term" value="C:plasma membrane"/>
    <property type="evidence" value="ECO:0007669"/>
    <property type="project" value="UniProtKB-SubCell"/>
</dbReference>
<dbReference type="GO" id="GO:0005042">
    <property type="term" value="F:netrin receptor activity"/>
    <property type="evidence" value="ECO:0007669"/>
    <property type="project" value="UniProtKB-UniRule"/>
</dbReference>
<keyword evidence="6" id="KW-0217">Developmental protein</keyword>
<dbReference type="InterPro" id="IPR000906">
    <property type="entry name" value="ZU5_dom"/>
</dbReference>
<dbReference type="SMART" id="SM00005">
    <property type="entry name" value="DEATH"/>
    <property type="match status" value="1"/>
</dbReference>
<dbReference type="Proteomes" id="UP000289886">
    <property type="component" value="Unassembled WGS sequence"/>
</dbReference>
<dbReference type="PROSITE" id="PS51145">
    <property type="entry name" value="ZU5"/>
    <property type="match status" value="1"/>
</dbReference>
<keyword evidence="6" id="KW-0393">Immunoglobulin domain</keyword>
<comment type="caution">
    <text evidence="9">The sequence shown here is derived from an EMBL/GenBank/DDBJ whole genome shotgun (WGS) entry which is preliminary data.</text>
</comment>
<dbReference type="Pfam" id="PF00791">
    <property type="entry name" value="ZU5"/>
    <property type="match status" value="1"/>
</dbReference>
<keyword evidence="6" id="KW-0675">Receptor</keyword>
<keyword evidence="3 6" id="KW-0812">Transmembrane</keyword>